<reference evidence="1" key="2">
    <citation type="submission" date="2021-01" db="UniProtKB">
        <authorList>
            <consortium name="EnsemblPlants"/>
        </authorList>
    </citation>
    <scope>IDENTIFICATION</scope>
</reference>
<sequence>MVRTGLRCHGRLCVGPKRREAWVSETSGTSTKLSSPNLAGGLFQERIASVFRHLVAKAACFQVGNDASIRIWSDPWIPNLPSFIPSSKEGANSDLALVVSQLLTPEQRNWDVAKLNYFFEEPVVELILSILIPVFQKEDCWAWTTSNSGLFSVKFAYWLLRVESPPSNIDAVMGQIWKTKIHERFKMLLWRIATNLLPSKEIISRFNEYGFMLPSLQFSSGDNLASIHDLSLF</sequence>
<accession>A0A7N2KYG7</accession>
<organism evidence="1 2">
    <name type="scientific">Quercus lobata</name>
    <name type="common">Valley oak</name>
    <dbReference type="NCBI Taxonomy" id="97700"/>
    <lineage>
        <taxon>Eukaryota</taxon>
        <taxon>Viridiplantae</taxon>
        <taxon>Streptophyta</taxon>
        <taxon>Embryophyta</taxon>
        <taxon>Tracheophyta</taxon>
        <taxon>Spermatophyta</taxon>
        <taxon>Magnoliopsida</taxon>
        <taxon>eudicotyledons</taxon>
        <taxon>Gunneridae</taxon>
        <taxon>Pentapetalae</taxon>
        <taxon>rosids</taxon>
        <taxon>fabids</taxon>
        <taxon>Fagales</taxon>
        <taxon>Fagaceae</taxon>
        <taxon>Quercus</taxon>
    </lineage>
</organism>
<evidence type="ECO:0008006" key="3">
    <source>
        <dbReference type="Google" id="ProtNLM"/>
    </source>
</evidence>
<dbReference type="Proteomes" id="UP000594261">
    <property type="component" value="Chromosome 2"/>
</dbReference>
<evidence type="ECO:0000313" key="2">
    <source>
        <dbReference type="Proteomes" id="UP000594261"/>
    </source>
</evidence>
<evidence type="ECO:0000313" key="1">
    <source>
        <dbReference type="EnsemblPlants" id="QL02p061509:mrna"/>
    </source>
</evidence>
<dbReference type="AlphaFoldDB" id="A0A7N2KYG7"/>
<reference evidence="2" key="1">
    <citation type="journal article" date="2016" name="G3 (Bethesda)">
        <title>First Draft Assembly and Annotation of the Genome of a California Endemic Oak Quercus lobata Nee (Fagaceae).</title>
        <authorList>
            <person name="Sork V.L."/>
            <person name="Fitz-Gibbon S.T."/>
            <person name="Puiu D."/>
            <person name="Crepeau M."/>
            <person name="Gugger P.F."/>
            <person name="Sherman R."/>
            <person name="Stevens K."/>
            <person name="Langley C.H."/>
            <person name="Pellegrini M."/>
            <person name="Salzberg S.L."/>
        </authorList>
    </citation>
    <scope>NUCLEOTIDE SEQUENCE [LARGE SCALE GENOMIC DNA]</scope>
    <source>
        <strain evidence="2">cv. SW786</strain>
    </source>
</reference>
<dbReference type="EnsemblPlants" id="QL02p061509:mrna">
    <property type="protein sequence ID" value="QL02p061509:mrna"/>
    <property type="gene ID" value="QL02p061509"/>
</dbReference>
<name>A0A7N2KYG7_QUELO</name>
<protein>
    <recommendedName>
        <fullName evidence="3">Reverse transcriptase zinc-binding domain-containing protein</fullName>
    </recommendedName>
</protein>
<dbReference type="Gramene" id="QL02p061509:mrna">
    <property type="protein sequence ID" value="QL02p061509:mrna"/>
    <property type="gene ID" value="QL02p061509"/>
</dbReference>
<proteinExistence type="predicted"/>
<dbReference type="InParanoid" id="A0A7N2KYG7"/>
<keyword evidence="2" id="KW-1185">Reference proteome</keyword>